<keyword evidence="4" id="KW-0378">Hydrolase</keyword>
<dbReference type="Proteomes" id="UP000824596">
    <property type="component" value="Unassembled WGS sequence"/>
</dbReference>
<dbReference type="CDD" id="cd00303">
    <property type="entry name" value="retropepsin_like"/>
    <property type="match status" value="1"/>
</dbReference>
<keyword evidence="4" id="KW-0347">Helicase</keyword>
<accession>A0A9P8N1X9</accession>
<dbReference type="InterPro" id="IPR021109">
    <property type="entry name" value="Peptidase_aspartic_dom_sf"/>
</dbReference>
<dbReference type="Gene3D" id="2.40.70.10">
    <property type="entry name" value="Acid Proteases"/>
    <property type="match status" value="1"/>
</dbReference>
<comment type="caution">
    <text evidence="4">The sequence shown here is derived from an EMBL/GenBank/DDBJ whole genome shotgun (WGS) entry which is preliminary data.</text>
</comment>
<dbReference type="GeneID" id="68353993"/>
<sequence>MNSRISKEAFNYNNGIIDMEIDHLDINIQGHDERVDFDIMDIGEHDLVLGLPWLQESNPLINWKTGQLRWNDDASFQDQQIWEKAKFCDDLATEQDERDDRSSKSLRASAIQTKTATEPADTTKSTDKTHEYRKYDKLFKEELETGLPEHSQWDHEICLKDGRTPTFHKIYNLNEKQLQTLRDYLDENLRKGYIRTSTSEAGYPVMFVPKKTASYD</sequence>
<keyword evidence="5" id="KW-1185">Reference proteome</keyword>
<gene>
    <name evidence="4" type="ORF">HRG_04864</name>
</gene>
<keyword evidence="2" id="KW-0496">Mitochondrion</keyword>
<dbReference type="OrthoDB" id="5106093at2759"/>
<keyword evidence="4" id="KW-0547">Nucleotide-binding</keyword>
<keyword evidence="4" id="KW-0067">ATP-binding</keyword>
<dbReference type="InterPro" id="IPR032567">
    <property type="entry name" value="RTL1-rel"/>
</dbReference>
<evidence type="ECO:0000313" key="4">
    <source>
        <dbReference type="EMBL" id="KAH0964436.1"/>
    </source>
</evidence>
<dbReference type="PANTHER" id="PTHR15503">
    <property type="entry name" value="LDOC1 RELATED"/>
    <property type="match status" value="1"/>
</dbReference>
<feature type="region of interest" description="Disordered" evidence="3">
    <location>
        <begin position="93"/>
        <end position="128"/>
    </location>
</feature>
<protein>
    <submittedName>
        <fullName evidence="4">ATP-dependent DNA helicase PIF1</fullName>
    </submittedName>
</protein>
<dbReference type="SUPFAM" id="SSF56672">
    <property type="entry name" value="DNA/RNA polymerases"/>
    <property type="match status" value="1"/>
</dbReference>
<reference evidence="4" key="1">
    <citation type="submission" date="2021-09" db="EMBL/GenBank/DDBJ databases">
        <title>A high-quality genome of the endoparasitic fungus Hirsutella rhossiliensis with a comparison of Hirsutella genomes reveals transposable elements contributing to genome size variation.</title>
        <authorList>
            <person name="Lin R."/>
            <person name="Jiao Y."/>
            <person name="Sun X."/>
            <person name="Ling J."/>
            <person name="Xie B."/>
            <person name="Cheng X."/>
        </authorList>
    </citation>
    <scope>NUCLEOTIDE SEQUENCE</scope>
    <source>
        <strain evidence="4">HR02</strain>
    </source>
</reference>
<dbReference type="PANTHER" id="PTHR15503:SF22">
    <property type="entry name" value="TRANSPOSON TY3-I GAG POLYPROTEIN"/>
    <property type="match status" value="1"/>
</dbReference>
<evidence type="ECO:0000313" key="5">
    <source>
        <dbReference type="Proteomes" id="UP000824596"/>
    </source>
</evidence>
<feature type="compositionally biased region" description="Polar residues" evidence="3">
    <location>
        <begin position="110"/>
        <end position="123"/>
    </location>
</feature>
<dbReference type="Gene3D" id="3.10.10.10">
    <property type="entry name" value="HIV Type 1 Reverse Transcriptase, subunit A, domain 1"/>
    <property type="match status" value="1"/>
</dbReference>
<evidence type="ECO:0000256" key="3">
    <source>
        <dbReference type="SAM" id="MobiDB-lite"/>
    </source>
</evidence>
<dbReference type="RefSeq" id="XP_044721949.1">
    <property type="nucleotide sequence ID" value="XM_044863335.1"/>
</dbReference>
<evidence type="ECO:0000256" key="2">
    <source>
        <dbReference type="ARBA" id="ARBA00023128"/>
    </source>
</evidence>
<proteinExistence type="predicted"/>
<comment type="subcellular location">
    <subcellularLocation>
        <location evidence="1">Mitochondrion</location>
    </subcellularLocation>
</comment>
<evidence type="ECO:0000256" key="1">
    <source>
        <dbReference type="ARBA" id="ARBA00004173"/>
    </source>
</evidence>
<dbReference type="EMBL" id="JAIZPD010000004">
    <property type="protein sequence ID" value="KAH0964436.1"/>
    <property type="molecule type" value="Genomic_DNA"/>
</dbReference>
<dbReference type="AlphaFoldDB" id="A0A9P8N1X9"/>
<dbReference type="GO" id="GO:0005739">
    <property type="term" value="C:mitochondrion"/>
    <property type="evidence" value="ECO:0007669"/>
    <property type="project" value="UniProtKB-SubCell"/>
</dbReference>
<organism evidence="4 5">
    <name type="scientific">Hirsutella rhossiliensis</name>
    <dbReference type="NCBI Taxonomy" id="111463"/>
    <lineage>
        <taxon>Eukaryota</taxon>
        <taxon>Fungi</taxon>
        <taxon>Dikarya</taxon>
        <taxon>Ascomycota</taxon>
        <taxon>Pezizomycotina</taxon>
        <taxon>Sordariomycetes</taxon>
        <taxon>Hypocreomycetidae</taxon>
        <taxon>Hypocreales</taxon>
        <taxon>Ophiocordycipitaceae</taxon>
        <taxon>Hirsutella</taxon>
    </lineage>
</organism>
<dbReference type="InterPro" id="IPR043502">
    <property type="entry name" value="DNA/RNA_pol_sf"/>
</dbReference>
<name>A0A9P8N1X9_9HYPO</name>
<dbReference type="GO" id="GO:0004386">
    <property type="term" value="F:helicase activity"/>
    <property type="evidence" value="ECO:0007669"/>
    <property type="project" value="UniProtKB-KW"/>
</dbReference>